<dbReference type="Proteomes" id="UP000266177">
    <property type="component" value="Unassembled WGS sequence"/>
</dbReference>
<comment type="caution">
    <text evidence="1">The sequence shown here is derived from an EMBL/GenBank/DDBJ whole genome shotgun (WGS) entry which is preliminary data.</text>
</comment>
<name>A0A3A3GUU2_PANTH</name>
<dbReference type="EMBL" id="QYZD01000070">
    <property type="protein sequence ID" value="RJG15635.1"/>
    <property type="molecule type" value="Genomic_DNA"/>
</dbReference>
<gene>
    <name evidence="1" type="ORF">DQX05_29580</name>
</gene>
<protein>
    <submittedName>
        <fullName evidence="1">Uncharacterized protein</fullName>
    </submittedName>
</protein>
<reference evidence="1 2" key="1">
    <citation type="submission" date="2018-09" db="EMBL/GenBank/DDBJ databases">
        <title>Paenibacillus SK2017-BO5.</title>
        <authorList>
            <person name="Piskunova J.V."/>
            <person name="Dubiley S.A."/>
            <person name="Severinov K.V."/>
        </authorList>
    </citation>
    <scope>NUCLEOTIDE SEQUENCE [LARGE SCALE GENOMIC DNA]</scope>
    <source>
        <strain evidence="1 2">BO5</strain>
    </source>
</reference>
<dbReference type="AlphaFoldDB" id="A0A3A3GUU2"/>
<dbReference type="RefSeq" id="WP_119796809.1">
    <property type="nucleotide sequence ID" value="NZ_QYZD01000070.1"/>
</dbReference>
<evidence type="ECO:0000313" key="2">
    <source>
        <dbReference type="Proteomes" id="UP000266177"/>
    </source>
</evidence>
<sequence length="316" mass="36725">MRKDIIDTQEIIKKWGIEDREIEELVNEEKLLPIDRQAELLQFTQEEINRFLLEENFSLTEAALLAGISKTYLSNLAVANEVESTLMTLGKRKRRTFKFPAILELKSRLQKEKHQFSFQRGAGKALTLFENGLCLFDSFSFNNQKVIVTQVNPIVLLFPHGFVIPNENIDYTSPVPSDRKYEMATGSCVFQFEKEPNIFSPWYSILFQLIQKMGTNNLKIHEMDEYYLVRCRLVSIKGNVSLYEKLESRLISGKVEYNSETNTIQLYSDYSVVRCKIKTDIVSHINQIVEEEQKDFDLVVNELLEEALNRKIESAK</sequence>
<organism evidence="1 2">
    <name type="scientific">Paenibacillus thiaminolyticus</name>
    <name type="common">Bacillus thiaminolyticus</name>
    <dbReference type="NCBI Taxonomy" id="49283"/>
    <lineage>
        <taxon>Bacteria</taxon>
        <taxon>Bacillati</taxon>
        <taxon>Bacillota</taxon>
        <taxon>Bacilli</taxon>
        <taxon>Bacillales</taxon>
        <taxon>Paenibacillaceae</taxon>
        <taxon>Paenibacillus</taxon>
    </lineage>
</organism>
<proteinExistence type="predicted"/>
<dbReference type="OrthoDB" id="222893at186822"/>
<accession>A0A3A3GUU2</accession>
<evidence type="ECO:0000313" key="1">
    <source>
        <dbReference type="EMBL" id="RJG15635.1"/>
    </source>
</evidence>